<evidence type="ECO:0000256" key="4">
    <source>
        <dbReference type="ARBA" id="ARBA00022692"/>
    </source>
</evidence>
<keyword evidence="3" id="KW-1003">Cell membrane</keyword>
<dbReference type="STRING" id="644282.Deba_0279"/>
<evidence type="ECO:0000256" key="7">
    <source>
        <dbReference type="ARBA" id="ARBA00023136"/>
    </source>
</evidence>
<gene>
    <name evidence="9" type="ordered locus">Deba_0279</name>
</gene>
<evidence type="ECO:0000256" key="8">
    <source>
        <dbReference type="SAM" id="Phobius"/>
    </source>
</evidence>
<feature type="transmembrane region" description="Helical" evidence="8">
    <location>
        <begin position="42"/>
        <end position="60"/>
    </location>
</feature>
<keyword evidence="10" id="KW-1185">Reference proteome</keyword>
<dbReference type="EMBL" id="CP002085">
    <property type="protein sequence ID" value="ADK83655.1"/>
    <property type="molecule type" value="Genomic_DNA"/>
</dbReference>
<evidence type="ECO:0000256" key="3">
    <source>
        <dbReference type="ARBA" id="ARBA00022475"/>
    </source>
</evidence>
<dbReference type="RefSeq" id="WP_013257111.1">
    <property type="nucleotide sequence ID" value="NC_014365.1"/>
</dbReference>
<feature type="transmembrane region" description="Helical" evidence="8">
    <location>
        <begin position="170"/>
        <end position="191"/>
    </location>
</feature>
<keyword evidence="6 8" id="KW-1133">Transmembrane helix</keyword>
<dbReference type="HOGENOM" id="CLU_1308446_0_0_7"/>
<comment type="similarity">
    <text evidence="2">Belongs to the MreD family.</text>
</comment>
<reference evidence="9 10" key="1">
    <citation type="journal article" date="2010" name="Stand. Genomic Sci.">
        <title>Complete genome sequence of Desulfarculus baarsii type strain (2st14).</title>
        <authorList>
            <person name="Sun H."/>
            <person name="Spring S."/>
            <person name="Lapidus A."/>
            <person name="Davenport K."/>
            <person name="Del Rio T.G."/>
            <person name="Tice H."/>
            <person name="Nolan M."/>
            <person name="Copeland A."/>
            <person name="Cheng J.F."/>
            <person name="Lucas S."/>
            <person name="Tapia R."/>
            <person name="Goodwin L."/>
            <person name="Pitluck S."/>
            <person name="Ivanova N."/>
            <person name="Pagani I."/>
            <person name="Mavromatis K."/>
            <person name="Ovchinnikova G."/>
            <person name="Pati A."/>
            <person name="Chen A."/>
            <person name="Palaniappan K."/>
            <person name="Hauser L."/>
            <person name="Chang Y.J."/>
            <person name="Jeffries C.D."/>
            <person name="Detter J.C."/>
            <person name="Han C."/>
            <person name="Rohde M."/>
            <person name="Brambilla E."/>
            <person name="Goker M."/>
            <person name="Woyke T."/>
            <person name="Bristow J."/>
            <person name="Eisen J.A."/>
            <person name="Markowitz V."/>
            <person name="Hugenholtz P."/>
            <person name="Kyrpides N.C."/>
            <person name="Klenk H.P."/>
            <person name="Land M."/>
        </authorList>
    </citation>
    <scope>NUCLEOTIDE SEQUENCE [LARGE SCALE GENOMIC DNA]</scope>
    <source>
        <strain evidence="10">ATCC 33931 / DSM 2075 / LMG 7858 / VKM B-1802 / 2st14</strain>
    </source>
</reference>
<name>E1QGE3_DESB2</name>
<evidence type="ECO:0000256" key="6">
    <source>
        <dbReference type="ARBA" id="ARBA00022989"/>
    </source>
</evidence>
<evidence type="ECO:0000256" key="5">
    <source>
        <dbReference type="ARBA" id="ARBA00022960"/>
    </source>
</evidence>
<comment type="subcellular location">
    <subcellularLocation>
        <location evidence="1">Cell membrane</location>
        <topology evidence="1">Multi-pass membrane protein</topology>
    </subcellularLocation>
</comment>
<dbReference type="OrthoDB" id="9903703at2"/>
<organism evidence="9 10">
    <name type="scientific">Desulfarculus baarsii (strain ATCC 33931 / DSM 2075 / LMG 7858 / VKM B-1802 / 2st14)</name>
    <dbReference type="NCBI Taxonomy" id="644282"/>
    <lineage>
        <taxon>Bacteria</taxon>
        <taxon>Pseudomonadati</taxon>
        <taxon>Thermodesulfobacteriota</taxon>
        <taxon>Desulfarculia</taxon>
        <taxon>Desulfarculales</taxon>
        <taxon>Desulfarculaceae</taxon>
        <taxon>Desulfarculus</taxon>
    </lineage>
</organism>
<proteinExistence type="inferred from homology"/>
<evidence type="ECO:0000256" key="2">
    <source>
        <dbReference type="ARBA" id="ARBA00007776"/>
    </source>
</evidence>
<evidence type="ECO:0000313" key="10">
    <source>
        <dbReference type="Proteomes" id="UP000009047"/>
    </source>
</evidence>
<dbReference type="GO" id="GO:0008360">
    <property type="term" value="P:regulation of cell shape"/>
    <property type="evidence" value="ECO:0007669"/>
    <property type="project" value="UniProtKB-KW"/>
</dbReference>
<feature type="transmembrane region" description="Helical" evidence="8">
    <location>
        <begin position="138"/>
        <end position="158"/>
    </location>
</feature>
<feature type="transmembrane region" description="Helical" evidence="8">
    <location>
        <begin position="72"/>
        <end position="96"/>
    </location>
</feature>
<dbReference type="NCBIfam" id="TIGR03426">
    <property type="entry name" value="shape_MreD"/>
    <property type="match status" value="1"/>
</dbReference>
<sequence>MSRWNEGPGEGHQGEGRDWTAAAGLAVESGGGRGVVLRWPRALATLIMGYVIVALSPTLFDWWSVGPLQLQPLVVVVVSAGFRLPLWPAAALTLFLGYLTDLCSGPPLGMQMTSYVVVLCACAVAERKLDISSWALQMLAVGLMSLLQQALVLTGMALMHEVGDPLVELAAMTVGHALLCALTAPLFFAALEGLVRLISRVSPSSGKGGQ</sequence>
<dbReference type="KEGG" id="dbr:Deba_0279"/>
<dbReference type="Proteomes" id="UP000009047">
    <property type="component" value="Chromosome"/>
</dbReference>
<dbReference type="GO" id="GO:0005886">
    <property type="term" value="C:plasma membrane"/>
    <property type="evidence" value="ECO:0007669"/>
    <property type="project" value="UniProtKB-SubCell"/>
</dbReference>
<protein>
    <submittedName>
        <fullName evidence="9">Rod shape-determining protein MreD</fullName>
    </submittedName>
</protein>
<keyword evidence="4 8" id="KW-0812">Transmembrane</keyword>
<evidence type="ECO:0000256" key="1">
    <source>
        <dbReference type="ARBA" id="ARBA00004651"/>
    </source>
</evidence>
<accession>E1QGE3</accession>
<dbReference type="AlphaFoldDB" id="E1QGE3"/>
<keyword evidence="7 8" id="KW-0472">Membrane</keyword>
<keyword evidence="5" id="KW-0133">Cell shape</keyword>
<evidence type="ECO:0000313" key="9">
    <source>
        <dbReference type="EMBL" id="ADK83655.1"/>
    </source>
</evidence>
<dbReference type="InterPro" id="IPR007227">
    <property type="entry name" value="Cell_shape_determining_MreD"/>
</dbReference>
<feature type="transmembrane region" description="Helical" evidence="8">
    <location>
        <begin position="108"/>
        <end position="126"/>
    </location>
</feature>